<name>A0A2S6CPR2_9CYAN</name>
<keyword evidence="2" id="KW-1185">Reference proteome</keyword>
<accession>A0A2S6CPR2</accession>
<dbReference type="AlphaFoldDB" id="A0A2S6CPR2"/>
<gene>
    <name evidence="1" type="ORF">CUN59_19305</name>
</gene>
<sequence length="63" mass="7387">MGLIDSWLDFSYERITELKQRGYEDAKRCLNPIIQTLTSVKQQRQTHNKLVNSTQQLLNDPPL</sequence>
<proteinExistence type="predicted"/>
<protein>
    <submittedName>
        <fullName evidence="1">Uncharacterized protein</fullName>
    </submittedName>
</protein>
<dbReference type="Proteomes" id="UP000239589">
    <property type="component" value="Unassembled WGS sequence"/>
</dbReference>
<dbReference type="EMBL" id="PGEM01000179">
    <property type="protein sequence ID" value="PPJ61736.1"/>
    <property type="molecule type" value="Genomic_DNA"/>
</dbReference>
<organism evidence="1 2">
    <name type="scientific">Cuspidothrix issatschenkoi CHARLIE-1</name>
    <dbReference type="NCBI Taxonomy" id="2052836"/>
    <lineage>
        <taxon>Bacteria</taxon>
        <taxon>Bacillati</taxon>
        <taxon>Cyanobacteriota</taxon>
        <taxon>Cyanophyceae</taxon>
        <taxon>Nostocales</taxon>
        <taxon>Aphanizomenonaceae</taxon>
        <taxon>Cuspidothrix</taxon>
    </lineage>
</organism>
<evidence type="ECO:0000313" key="2">
    <source>
        <dbReference type="Proteomes" id="UP000239589"/>
    </source>
</evidence>
<evidence type="ECO:0000313" key="1">
    <source>
        <dbReference type="EMBL" id="PPJ61736.1"/>
    </source>
</evidence>
<reference evidence="1 2" key="1">
    <citation type="submission" date="2018-02" db="EMBL/GenBank/DDBJ databases">
        <title>Discovery of a pederin family compound in a non-symbiotic bloom-forming cyanobacterium.</title>
        <authorList>
            <person name="Kust A."/>
            <person name="Mares J."/>
            <person name="Jokela J."/>
            <person name="Urajova P."/>
            <person name="Hajek J."/>
            <person name="Saurav K."/>
            <person name="Voracova K."/>
            <person name="Fewer D.P."/>
            <person name="Haapaniemi E."/>
            <person name="Permi P."/>
            <person name="Rehakova K."/>
            <person name="Sivonen K."/>
            <person name="Hrouzek P."/>
        </authorList>
    </citation>
    <scope>NUCLEOTIDE SEQUENCE [LARGE SCALE GENOMIC DNA]</scope>
    <source>
        <strain evidence="1 2">CHARLIE-1</strain>
    </source>
</reference>
<dbReference type="OrthoDB" id="9770965at2"/>
<comment type="caution">
    <text evidence="1">The sequence shown here is derived from an EMBL/GenBank/DDBJ whole genome shotgun (WGS) entry which is preliminary data.</text>
</comment>